<dbReference type="PANTHER" id="PTHR46880">
    <property type="entry name" value="RAS-ASSOCIATING DOMAIN-CONTAINING PROTEIN"/>
    <property type="match status" value="1"/>
</dbReference>
<reference evidence="2" key="3">
    <citation type="submission" date="2015-06" db="UniProtKB">
        <authorList>
            <consortium name="EnsemblMetazoa"/>
        </authorList>
    </citation>
    <scope>IDENTIFICATION</scope>
</reference>
<dbReference type="AlphaFoldDB" id="R7VFD0"/>
<accession>R7VFD0</accession>
<evidence type="ECO:0000313" key="1">
    <source>
        <dbReference type="EMBL" id="ELU15011.1"/>
    </source>
</evidence>
<dbReference type="EnsemblMetazoa" id="CapteT207744">
    <property type="protein sequence ID" value="CapteP207744"/>
    <property type="gene ID" value="CapteG207744"/>
</dbReference>
<dbReference type="OrthoDB" id="10060990at2759"/>
<name>R7VFD0_CAPTE</name>
<sequence>MKDMMIILYYQFKRSGKLKQQFKELAKVLNATVYAFPKVHGTRFINHVKKGLTNLLNNWPVLKECLEKGIESGDFKGTQAKLQGILRKLMNVKFLASCAAIKTLLDQIACLTLAFEQGDLHFLDLPCLIESTLNSIDSILSKTCSQFLENCHITVENEMLKWKLAVAGDKKKKVENQASCTLEISMNYMKYVEGAADKVVSMMPPMIESVRKCIQTRFKLGETMEEVFRAMTWLDPANWCDTDEEVRMMNLLYERFKVPLHRAGFSVVPLKMVINCHFAVWKHVFEQTIGGISQQGAIKIISNNPTSENNFSVSNLQFIYVNT</sequence>
<dbReference type="EMBL" id="AMQN01018247">
    <property type="status" value="NOT_ANNOTATED_CDS"/>
    <property type="molecule type" value="Genomic_DNA"/>
</dbReference>
<proteinExistence type="predicted"/>
<gene>
    <name evidence="1" type="ORF">CAPTEDRAFT_207744</name>
</gene>
<reference evidence="3" key="1">
    <citation type="submission" date="2012-12" db="EMBL/GenBank/DDBJ databases">
        <authorList>
            <person name="Hellsten U."/>
            <person name="Grimwood J."/>
            <person name="Chapman J.A."/>
            <person name="Shapiro H."/>
            <person name="Aerts A."/>
            <person name="Otillar R.P."/>
            <person name="Terry A.Y."/>
            <person name="Boore J.L."/>
            <person name="Simakov O."/>
            <person name="Marletaz F."/>
            <person name="Cho S.-J."/>
            <person name="Edsinger-Gonzales E."/>
            <person name="Havlak P."/>
            <person name="Kuo D.-H."/>
            <person name="Larsson T."/>
            <person name="Lv J."/>
            <person name="Arendt D."/>
            <person name="Savage R."/>
            <person name="Osoegawa K."/>
            <person name="de Jong P."/>
            <person name="Lindberg D.R."/>
            <person name="Seaver E.C."/>
            <person name="Weisblat D.A."/>
            <person name="Putnam N.H."/>
            <person name="Grigoriev I.V."/>
            <person name="Rokhsar D.S."/>
        </authorList>
    </citation>
    <scope>NUCLEOTIDE SEQUENCE</scope>
    <source>
        <strain evidence="3">I ESC-2004</strain>
    </source>
</reference>
<reference evidence="1 3" key="2">
    <citation type="journal article" date="2013" name="Nature">
        <title>Insights into bilaterian evolution from three spiralian genomes.</title>
        <authorList>
            <person name="Simakov O."/>
            <person name="Marletaz F."/>
            <person name="Cho S.J."/>
            <person name="Edsinger-Gonzales E."/>
            <person name="Havlak P."/>
            <person name="Hellsten U."/>
            <person name="Kuo D.H."/>
            <person name="Larsson T."/>
            <person name="Lv J."/>
            <person name="Arendt D."/>
            <person name="Savage R."/>
            <person name="Osoegawa K."/>
            <person name="de Jong P."/>
            <person name="Grimwood J."/>
            <person name="Chapman J.A."/>
            <person name="Shapiro H."/>
            <person name="Aerts A."/>
            <person name="Otillar R.P."/>
            <person name="Terry A.Y."/>
            <person name="Boore J.L."/>
            <person name="Grigoriev I.V."/>
            <person name="Lindberg D.R."/>
            <person name="Seaver E.C."/>
            <person name="Weisblat D.A."/>
            <person name="Putnam N.H."/>
            <person name="Rokhsar D.S."/>
        </authorList>
    </citation>
    <scope>NUCLEOTIDE SEQUENCE</scope>
    <source>
        <strain evidence="1 3">I ESC-2004</strain>
    </source>
</reference>
<dbReference type="EMBL" id="AMQN01018246">
    <property type="status" value="NOT_ANNOTATED_CDS"/>
    <property type="molecule type" value="Genomic_DNA"/>
</dbReference>
<organism evidence="1">
    <name type="scientific">Capitella teleta</name>
    <name type="common">Polychaete worm</name>
    <dbReference type="NCBI Taxonomy" id="283909"/>
    <lineage>
        <taxon>Eukaryota</taxon>
        <taxon>Metazoa</taxon>
        <taxon>Spiralia</taxon>
        <taxon>Lophotrochozoa</taxon>
        <taxon>Annelida</taxon>
        <taxon>Polychaeta</taxon>
        <taxon>Sedentaria</taxon>
        <taxon>Scolecida</taxon>
        <taxon>Capitellidae</taxon>
        <taxon>Capitella</taxon>
    </lineage>
</organism>
<evidence type="ECO:0000313" key="2">
    <source>
        <dbReference type="EnsemblMetazoa" id="CapteP207744"/>
    </source>
</evidence>
<evidence type="ECO:0000313" key="3">
    <source>
        <dbReference type="Proteomes" id="UP000014760"/>
    </source>
</evidence>
<dbReference type="Proteomes" id="UP000014760">
    <property type="component" value="Unassembled WGS sequence"/>
</dbReference>
<dbReference type="EMBL" id="KB294109">
    <property type="protein sequence ID" value="ELU15011.1"/>
    <property type="molecule type" value="Genomic_DNA"/>
</dbReference>
<keyword evidence="3" id="KW-1185">Reference proteome</keyword>
<dbReference type="PANTHER" id="PTHR46880:SF5">
    <property type="entry name" value="DUF4371 DOMAIN-CONTAINING PROTEIN"/>
    <property type="match status" value="1"/>
</dbReference>
<dbReference type="HOGENOM" id="CLU_861203_0_0_1"/>
<protein>
    <submittedName>
        <fullName evidence="1 2">Uncharacterized protein</fullName>
    </submittedName>
</protein>